<evidence type="ECO:0000256" key="2">
    <source>
        <dbReference type="ARBA" id="ARBA00022741"/>
    </source>
</evidence>
<evidence type="ECO:0000256" key="1">
    <source>
        <dbReference type="ARBA" id="ARBA00022723"/>
    </source>
</evidence>
<evidence type="ECO:0000256" key="3">
    <source>
        <dbReference type="ARBA" id="ARBA00022763"/>
    </source>
</evidence>
<keyword evidence="5" id="KW-0378">Hydrolase</keyword>
<evidence type="ECO:0000256" key="4">
    <source>
        <dbReference type="ARBA" id="ARBA00022771"/>
    </source>
</evidence>
<evidence type="ECO:0000256" key="5">
    <source>
        <dbReference type="ARBA" id="ARBA00022801"/>
    </source>
</evidence>
<proteinExistence type="inferred from homology"/>
<dbReference type="GO" id="GO:0005524">
    <property type="term" value="F:ATP binding"/>
    <property type="evidence" value="ECO:0007669"/>
    <property type="project" value="UniProtKB-UniRule"/>
</dbReference>
<keyword evidence="8 11" id="KW-0346">Stress response</keyword>
<dbReference type="SUPFAM" id="SSF52540">
    <property type="entry name" value="P-loop containing nucleoside triphosphate hydrolases"/>
    <property type="match status" value="1"/>
</dbReference>
<dbReference type="GO" id="GO:0000725">
    <property type="term" value="P:recombinational repair"/>
    <property type="evidence" value="ECO:0007669"/>
    <property type="project" value="UniProtKB-UniRule"/>
</dbReference>
<dbReference type="InterPro" id="IPR020568">
    <property type="entry name" value="Ribosomal_Su5_D2-typ_SF"/>
</dbReference>
<evidence type="ECO:0000256" key="13">
    <source>
        <dbReference type="RuleBase" id="RU003555"/>
    </source>
</evidence>
<feature type="region of interest" description="Lon-protease-like" evidence="11">
    <location>
        <begin position="340"/>
        <end position="445"/>
    </location>
</feature>
<dbReference type="GO" id="GO:0016787">
    <property type="term" value="F:hydrolase activity"/>
    <property type="evidence" value="ECO:0007669"/>
    <property type="project" value="UniProtKB-KW"/>
</dbReference>
<dbReference type="Gene3D" id="3.40.50.300">
    <property type="entry name" value="P-loop containing nucleotide triphosphate hydrolases"/>
    <property type="match status" value="1"/>
</dbReference>
<dbReference type="SUPFAM" id="SSF54211">
    <property type="entry name" value="Ribosomal protein S5 domain 2-like"/>
    <property type="match status" value="1"/>
</dbReference>
<evidence type="ECO:0000256" key="7">
    <source>
        <dbReference type="ARBA" id="ARBA00022840"/>
    </source>
</evidence>
<dbReference type="InterPro" id="IPR041166">
    <property type="entry name" value="Rubredoxin_2"/>
</dbReference>
<protein>
    <recommendedName>
        <fullName evidence="11 12">DNA repair protein RadA</fullName>
    </recommendedName>
</protein>
<dbReference type="STRING" id="477974.Daud_0182"/>
<dbReference type="GO" id="GO:0008270">
    <property type="term" value="F:zinc ion binding"/>
    <property type="evidence" value="ECO:0007669"/>
    <property type="project" value="UniProtKB-KW"/>
</dbReference>
<dbReference type="EMBL" id="CP000860">
    <property type="protein sequence ID" value="ACA58746.1"/>
    <property type="molecule type" value="Genomic_DNA"/>
</dbReference>
<dbReference type="PANTHER" id="PTHR32472:SF10">
    <property type="entry name" value="DNA REPAIR PROTEIN RADA-LIKE PROTEIN"/>
    <property type="match status" value="1"/>
</dbReference>
<comment type="similarity">
    <text evidence="11 13">Belongs to the RecA family. RadA subfamily.</text>
</comment>
<reference evidence="16" key="1">
    <citation type="submission" date="2007-10" db="EMBL/GenBank/DDBJ databases">
        <title>Complete sequence of chromosome of Desulforudis audaxviator MP104C.</title>
        <authorList>
            <person name="Copeland A."/>
            <person name="Lucas S."/>
            <person name="Lapidus A."/>
            <person name="Barry K."/>
            <person name="Glavina del Rio T."/>
            <person name="Dalin E."/>
            <person name="Tice H."/>
            <person name="Bruce D."/>
            <person name="Pitluck S."/>
            <person name="Lowry S.R."/>
            <person name="Larimer F."/>
            <person name="Land M.L."/>
            <person name="Hauser L."/>
            <person name="Kyrpides N."/>
            <person name="Ivanova N.N."/>
            <person name="Richardson P."/>
        </authorList>
    </citation>
    <scope>NUCLEOTIDE SEQUENCE [LARGE SCALE GENOMIC DNA]</scope>
    <source>
        <strain evidence="16">MP104C</strain>
    </source>
</reference>
<dbReference type="InterPro" id="IPR020588">
    <property type="entry name" value="RecA_ATP-bd"/>
</dbReference>
<keyword evidence="9 11" id="KW-0238">DNA-binding</keyword>
<evidence type="ECO:0000256" key="12">
    <source>
        <dbReference type="NCBIfam" id="TIGR00416"/>
    </source>
</evidence>
<dbReference type="InterPro" id="IPR003593">
    <property type="entry name" value="AAA+_ATPase"/>
</dbReference>
<dbReference type="AlphaFoldDB" id="B1I0S5"/>
<evidence type="ECO:0000256" key="9">
    <source>
        <dbReference type="ARBA" id="ARBA00023125"/>
    </source>
</evidence>
<comment type="function">
    <text evidence="11">Plays a role in repairing double-strand DNA breaks, probably involving stabilizing or processing branched DNA or blocked replication forks.</text>
</comment>
<feature type="short sequence motif" description="RadA KNRFG motif" evidence="11">
    <location>
        <begin position="241"/>
        <end position="245"/>
    </location>
</feature>
<evidence type="ECO:0000313" key="16">
    <source>
        <dbReference type="Proteomes" id="UP000008544"/>
    </source>
</evidence>
<dbReference type="Pfam" id="PF13541">
    <property type="entry name" value="ChlI"/>
    <property type="match status" value="1"/>
</dbReference>
<keyword evidence="10 11" id="KW-0234">DNA repair</keyword>
<dbReference type="PRINTS" id="PR01874">
    <property type="entry name" value="DNAREPAIRADA"/>
</dbReference>
<dbReference type="GO" id="GO:0140664">
    <property type="term" value="F:ATP-dependent DNA damage sensor activity"/>
    <property type="evidence" value="ECO:0007669"/>
    <property type="project" value="InterPro"/>
</dbReference>
<keyword evidence="1 11" id="KW-0479">Metal-binding</keyword>
<comment type="domain">
    <text evidence="11">The middle region has homology to RecA with ATPase motifs including the RadA KNRFG motif, while the C-terminus is homologous to Lon protease.</text>
</comment>
<keyword evidence="6 13" id="KW-0862">Zinc</keyword>
<keyword evidence="16" id="KW-1185">Reference proteome</keyword>
<gene>
    <name evidence="11" type="primary">radA</name>
    <name evidence="15" type="ordered locus">Daud_0182</name>
</gene>
<evidence type="ECO:0000256" key="6">
    <source>
        <dbReference type="ARBA" id="ARBA00022833"/>
    </source>
</evidence>
<dbReference type="Proteomes" id="UP000008544">
    <property type="component" value="Chromosome"/>
</dbReference>
<comment type="function">
    <text evidence="13">DNA-dependent ATPase involved in processing of recombination intermediates, plays a role in repairing DNA breaks. Stimulates the branch migration of RecA-mediated strand transfer reactions, allowing the 3' invading strand to extend heteroduplex DNA faster. Binds ssDNA in the presence of ADP but not other nucleotides, has ATPase activity that is stimulated by ssDNA and various branched DNA structures, but inhibited by SSB. Does not have RecA's homology-searching function.</text>
</comment>
<dbReference type="eggNOG" id="COG1066">
    <property type="taxonomic scope" value="Bacteria"/>
</dbReference>
<feature type="binding site" evidence="11">
    <location>
        <begin position="84"/>
        <end position="91"/>
    </location>
    <ligand>
        <name>ATP</name>
        <dbReference type="ChEBI" id="CHEBI:30616"/>
    </ligand>
</feature>
<name>B1I0S5_DESAP</name>
<dbReference type="PANTHER" id="PTHR32472">
    <property type="entry name" value="DNA REPAIR PROTEIN RADA"/>
    <property type="match status" value="1"/>
</dbReference>
<dbReference type="Pfam" id="PF13481">
    <property type="entry name" value="AAA_25"/>
    <property type="match status" value="1"/>
</dbReference>
<keyword evidence="4 13" id="KW-0863">Zinc-finger</keyword>
<dbReference type="InterPro" id="IPR004504">
    <property type="entry name" value="DNA_repair_RadA"/>
</dbReference>
<evidence type="ECO:0000256" key="8">
    <source>
        <dbReference type="ARBA" id="ARBA00023016"/>
    </source>
</evidence>
<dbReference type="NCBIfam" id="TIGR00416">
    <property type="entry name" value="sms"/>
    <property type="match status" value="1"/>
</dbReference>
<dbReference type="SMART" id="SM00382">
    <property type="entry name" value="AAA"/>
    <property type="match status" value="1"/>
</dbReference>
<keyword evidence="3 11" id="KW-0227">DNA damage</keyword>
<feature type="domain" description="RecA family profile 1" evidence="14">
    <location>
        <begin position="55"/>
        <end position="204"/>
    </location>
</feature>
<accession>B1I0S5</accession>
<dbReference type="HOGENOM" id="CLU_018264_0_1_9"/>
<evidence type="ECO:0000259" key="14">
    <source>
        <dbReference type="PROSITE" id="PS50162"/>
    </source>
</evidence>
<dbReference type="Gene3D" id="3.30.230.10">
    <property type="match status" value="1"/>
</dbReference>
<keyword evidence="2 11" id="KW-0547">Nucleotide-binding</keyword>
<dbReference type="CDD" id="cd01121">
    <property type="entry name" value="RadA_SMS_N"/>
    <property type="match status" value="1"/>
</dbReference>
<dbReference type="KEGG" id="dau:Daud_0182"/>
<evidence type="ECO:0000313" key="15">
    <source>
        <dbReference type="EMBL" id="ACA58746.1"/>
    </source>
</evidence>
<dbReference type="OrthoDB" id="9803906at2"/>
<organism evidence="15 16">
    <name type="scientific">Desulforudis audaxviator (strain MP104C)</name>
    <dbReference type="NCBI Taxonomy" id="477974"/>
    <lineage>
        <taxon>Bacteria</taxon>
        <taxon>Bacillati</taxon>
        <taxon>Bacillota</taxon>
        <taxon>Clostridia</taxon>
        <taxon>Thermoanaerobacterales</taxon>
        <taxon>Candidatus Desulforudaceae</taxon>
        <taxon>Candidatus Desulforudis</taxon>
    </lineage>
</organism>
<dbReference type="HAMAP" id="MF_01498">
    <property type="entry name" value="RadA_bact"/>
    <property type="match status" value="1"/>
</dbReference>
<dbReference type="InterPro" id="IPR027417">
    <property type="entry name" value="P-loop_NTPase"/>
</dbReference>
<evidence type="ECO:0000256" key="11">
    <source>
        <dbReference type="HAMAP-Rule" id="MF_01498"/>
    </source>
</evidence>
<evidence type="ECO:0000256" key="10">
    <source>
        <dbReference type="ARBA" id="ARBA00023204"/>
    </source>
</evidence>
<dbReference type="PROSITE" id="PS50162">
    <property type="entry name" value="RECA_2"/>
    <property type="match status" value="1"/>
</dbReference>
<dbReference type="Pfam" id="PF18073">
    <property type="entry name" value="Zn_ribbon_LapB"/>
    <property type="match status" value="1"/>
</dbReference>
<dbReference type="GO" id="GO:0003684">
    <property type="term" value="F:damaged DNA binding"/>
    <property type="evidence" value="ECO:0007669"/>
    <property type="project" value="InterPro"/>
</dbReference>
<dbReference type="GO" id="GO:0005829">
    <property type="term" value="C:cytosol"/>
    <property type="evidence" value="ECO:0007669"/>
    <property type="project" value="TreeGrafter"/>
</dbReference>
<keyword evidence="7 11" id="KW-0067">ATP-binding</keyword>
<dbReference type="InterPro" id="IPR014721">
    <property type="entry name" value="Ribsml_uS5_D2-typ_fold_subgr"/>
</dbReference>
<dbReference type="RefSeq" id="WP_012301339.1">
    <property type="nucleotide sequence ID" value="NC_010424.1"/>
</dbReference>
<dbReference type="FunFam" id="3.40.50.300:FF:000050">
    <property type="entry name" value="DNA repair protein RadA"/>
    <property type="match status" value="1"/>
</dbReference>
<reference evidence="15 16" key="2">
    <citation type="journal article" date="2008" name="Science">
        <title>Environmental genomics reveals a single-species ecosystem deep within Earth.</title>
        <authorList>
            <person name="Chivian D."/>
            <person name="Brodie E.L."/>
            <person name="Alm E.J."/>
            <person name="Culley D.E."/>
            <person name="Dehal P.S."/>
            <person name="Desantis T.Z."/>
            <person name="Gihring T.M."/>
            <person name="Lapidus A."/>
            <person name="Lin L.H."/>
            <person name="Lowry S.R."/>
            <person name="Moser D.P."/>
            <person name="Richardson P.M."/>
            <person name="Southam G."/>
            <person name="Wanger G."/>
            <person name="Pratt L.M."/>
            <person name="Andersen G.L."/>
            <person name="Hazen T.C."/>
            <person name="Brockman F.J."/>
            <person name="Arkin A.P."/>
            <person name="Onstott T.C."/>
        </authorList>
    </citation>
    <scope>NUCLEOTIDE SEQUENCE [LARGE SCALE GENOMIC DNA]</scope>
    <source>
        <strain evidence="15 16">MP104C</strain>
    </source>
</reference>
<dbReference type="MEROPS" id="S16.A04"/>
<sequence length="445" mass="47184">MRCRECGYRSVRWLGRCPGCGEWHTFEEETEVKAARRETLAGDPPRPLTEVVGAEETRITSGIGEMDRVLGGGFVPGSVVLLGGDPGVGKSTLLLQAAVRVAGIVGRVLYVSGEESAPQVRLRAERLRAVHSGLYLAPETDIERVEKHISELRPVVVIVDSIQTVSLDGLAAVPGSLGQVRECTVRLTRLAKSTGIPVLLVGHVTKEGVLAGPRTMEHMVDTVLYLEGDRHHTYRVLRGVKNRFGSTNEIGVFEMDSAGLREVENPSRLFLSSGAAPVSGSVVVSCVEGTRPLLVEIQALVSAAGYGTPRRMTAGVDYNRVILMAAVLEKRVGLMLSSQDIYVNAVGGVKISEPAADLGIALALVSSFWDRPVPAGTVVIGEVGLTGELRPVPQLGNRLREAAKLGFDSAVFPAASGGSNEPGGESLRLFAAGSVSEALDLVLTK</sequence>